<accession>X0SMZ3</accession>
<proteinExistence type="predicted"/>
<evidence type="ECO:0000256" key="5">
    <source>
        <dbReference type="ARBA" id="ARBA00022692"/>
    </source>
</evidence>
<dbReference type="PANTHER" id="PTHR33908:SF11">
    <property type="entry name" value="MEMBRANE PROTEIN"/>
    <property type="match status" value="1"/>
</dbReference>
<keyword evidence="7 8" id="KW-0472">Membrane</keyword>
<evidence type="ECO:0000256" key="3">
    <source>
        <dbReference type="ARBA" id="ARBA00022676"/>
    </source>
</evidence>
<feature type="transmembrane region" description="Helical" evidence="8">
    <location>
        <begin position="139"/>
        <end position="155"/>
    </location>
</feature>
<dbReference type="EMBL" id="BARS01008332">
    <property type="protein sequence ID" value="GAF77252.1"/>
    <property type="molecule type" value="Genomic_DNA"/>
</dbReference>
<evidence type="ECO:0000256" key="2">
    <source>
        <dbReference type="ARBA" id="ARBA00022475"/>
    </source>
</evidence>
<comment type="subcellular location">
    <subcellularLocation>
        <location evidence="1">Cell membrane</location>
        <topology evidence="1">Multi-pass membrane protein</topology>
    </subcellularLocation>
</comment>
<keyword evidence="6 8" id="KW-1133">Transmembrane helix</keyword>
<evidence type="ECO:0000256" key="1">
    <source>
        <dbReference type="ARBA" id="ARBA00004651"/>
    </source>
</evidence>
<dbReference type="AlphaFoldDB" id="X0SMZ3"/>
<feature type="transmembrane region" description="Helical" evidence="8">
    <location>
        <begin position="110"/>
        <end position="133"/>
    </location>
</feature>
<comment type="caution">
    <text evidence="10">The sequence shown here is derived from an EMBL/GenBank/DDBJ whole genome shotgun (WGS) entry which is preliminary data.</text>
</comment>
<dbReference type="InterPro" id="IPR038731">
    <property type="entry name" value="RgtA/B/C-like"/>
</dbReference>
<keyword evidence="3" id="KW-0328">Glycosyltransferase</keyword>
<feature type="transmembrane region" description="Helical" evidence="8">
    <location>
        <begin position="283"/>
        <end position="302"/>
    </location>
</feature>
<keyword evidence="5 8" id="KW-0812">Transmembrane</keyword>
<dbReference type="Pfam" id="PF13231">
    <property type="entry name" value="PMT_2"/>
    <property type="match status" value="1"/>
</dbReference>
<feature type="transmembrane region" description="Helical" evidence="8">
    <location>
        <begin position="75"/>
        <end position="98"/>
    </location>
</feature>
<keyword evidence="4" id="KW-0808">Transferase</keyword>
<dbReference type="GO" id="GO:0016763">
    <property type="term" value="F:pentosyltransferase activity"/>
    <property type="evidence" value="ECO:0007669"/>
    <property type="project" value="TreeGrafter"/>
</dbReference>
<keyword evidence="2" id="KW-1003">Cell membrane</keyword>
<evidence type="ECO:0000256" key="7">
    <source>
        <dbReference type="ARBA" id="ARBA00023136"/>
    </source>
</evidence>
<feature type="transmembrane region" description="Helical" evidence="8">
    <location>
        <begin position="12"/>
        <end position="33"/>
    </location>
</feature>
<name>X0SMZ3_9ZZZZ</name>
<sequence>MPFRDGGFMKKAANGDLILLLALAAAKLVFHIATNGQYGFHRDELQFLSDARHLDWGYVAYPPLTPFLGRIQWELFGASLTGFRFFPALAQSIVFVVVGLMARRLGGGRIAMLVAAFATALAPVSLSGSTLFMYVTFDYLWYVLLAYFVVCRIESGDARWWLAIGAMVGLGMMTKYTAALFAVGLVAGVVFTPLRADLRSKWLWYGVGLSLLIFLPNLIWQFRHDFVTLDMLQRIHARDVRIGRADGFWIQQINNVSTNLFTLPIWVAGLAYAAFGARGRYRILVWMFAVPIALFALAQGRGYYTGPLYPMLFAAGAVALQCWLAGRTPLV</sequence>
<dbReference type="PANTHER" id="PTHR33908">
    <property type="entry name" value="MANNOSYLTRANSFERASE YKCB-RELATED"/>
    <property type="match status" value="1"/>
</dbReference>
<feature type="non-terminal residue" evidence="10">
    <location>
        <position position="331"/>
    </location>
</feature>
<dbReference type="InterPro" id="IPR050297">
    <property type="entry name" value="LipidA_mod_glycosyltrf_83"/>
</dbReference>
<evidence type="ECO:0000256" key="4">
    <source>
        <dbReference type="ARBA" id="ARBA00022679"/>
    </source>
</evidence>
<reference evidence="10" key="1">
    <citation type="journal article" date="2014" name="Front. Microbiol.">
        <title>High frequency of phylogenetically diverse reductive dehalogenase-homologous genes in deep subseafloor sedimentary metagenomes.</title>
        <authorList>
            <person name="Kawai M."/>
            <person name="Futagami T."/>
            <person name="Toyoda A."/>
            <person name="Takaki Y."/>
            <person name="Nishi S."/>
            <person name="Hori S."/>
            <person name="Arai W."/>
            <person name="Tsubouchi T."/>
            <person name="Morono Y."/>
            <person name="Uchiyama I."/>
            <person name="Ito T."/>
            <person name="Fujiyama A."/>
            <person name="Inagaki F."/>
            <person name="Takami H."/>
        </authorList>
    </citation>
    <scope>NUCLEOTIDE SEQUENCE</scope>
    <source>
        <strain evidence="10">Expedition CK06-06</strain>
    </source>
</reference>
<evidence type="ECO:0000256" key="6">
    <source>
        <dbReference type="ARBA" id="ARBA00022989"/>
    </source>
</evidence>
<evidence type="ECO:0000313" key="10">
    <source>
        <dbReference type="EMBL" id="GAF77252.1"/>
    </source>
</evidence>
<evidence type="ECO:0000259" key="9">
    <source>
        <dbReference type="Pfam" id="PF13231"/>
    </source>
</evidence>
<gene>
    <name evidence="10" type="ORF">S01H1_15909</name>
</gene>
<dbReference type="GO" id="GO:0005886">
    <property type="term" value="C:plasma membrane"/>
    <property type="evidence" value="ECO:0007669"/>
    <property type="project" value="UniProtKB-SubCell"/>
</dbReference>
<feature type="transmembrane region" description="Helical" evidence="8">
    <location>
        <begin position="202"/>
        <end position="220"/>
    </location>
</feature>
<organism evidence="10">
    <name type="scientific">marine sediment metagenome</name>
    <dbReference type="NCBI Taxonomy" id="412755"/>
    <lineage>
        <taxon>unclassified sequences</taxon>
        <taxon>metagenomes</taxon>
        <taxon>ecological metagenomes</taxon>
    </lineage>
</organism>
<feature type="domain" description="Glycosyltransferase RgtA/B/C/D-like" evidence="9">
    <location>
        <begin position="62"/>
        <end position="220"/>
    </location>
</feature>
<evidence type="ECO:0000256" key="8">
    <source>
        <dbReference type="SAM" id="Phobius"/>
    </source>
</evidence>
<dbReference type="GO" id="GO:0008610">
    <property type="term" value="P:lipid biosynthetic process"/>
    <property type="evidence" value="ECO:0007669"/>
    <property type="project" value="UniProtKB-ARBA"/>
</dbReference>
<protein>
    <recommendedName>
        <fullName evidence="9">Glycosyltransferase RgtA/B/C/D-like domain-containing protein</fullName>
    </recommendedName>
</protein>